<comment type="caution">
    <text evidence="2">The sequence shown here is derived from an EMBL/GenBank/DDBJ whole genome shotgun (WGS) entry which is preliminary data.</text>
</comment>
<name>A0A9P8P4L6_9ASCO</name>
<dbReference type="AlphaFoldDB" id="A0A9P8P4L6"/>
<accession>A0A9P8P4L6</accession>
<feature type="region of interest" description="Disordered" evidence="1">
    <location>
        <begin position="16"/>
        <end position="47"/>
    </location>
</feature>
<protein>
    <submittedName>
        <fullName evidence="2">Uncharacterized protein</fullName>
    </submittedName>
</protein>
<reference evidence="2" key="2">
    <citation type="submission" date="2021-01" db="EMBL/GenBank/DDBJ databases">
        <authorList>
            <person name="Schikora-Tamarit M.A."/>
        </authorList>
    </citation>
    <scope>NUCLEOTIDE SEQUENCE</scope>
    <source>
        <strain evidence="2">NCAIM Y.01608</strain>
    </source>
</reference>
<evidence type="ECO:0000313" key="3">
    <source>
        <dbReference type="Proteomes" id="UP000788993"/>
    </source>
</evidence>
<proteinExistence type="predicted"/>
<dbReference type="EMBL" id="JAEUBD010001178">
    <property type="protein sequence ID" value="KAH3665167.1"/>
    <property type="molecule type" value="Genomic_DNA"/>
</dbReference>
<dbReference type="Proteomes" id="UP000788993">
    <property type="component" value="Unassembled WGS sequence"/>
</dbReference>
<organism evidence="2 3">
    <name type="scientific">Ogataea polymorpha</name>
    <dbReference type="NCBI Taxonomy" id="460523"/>
    <lineage>
        <taxon>Eukaryota</taxon>
        <taxon>Fungi</taxon>
        <taxon>Dikarya</taxon>
        <taxon>Ascomycota</taxon>
        <taxon>Saccharomycotina</taxon>
        <taxon>Pichiomycetes</taxon>
        <taxon>Pichiales</taxon>
        <taxon>Pichiaceae</taxon>
        <taxon>Ogataea</taxon>
    </lineage>
</organism>
<evidence type="ECO:0000313" key="2">
    <source>
        <dbReference type="EMBL" id="KAH3665167.1"/>
    </source>
</evidence>
<gene>
    <name evidence="2" type="ORF">OGATHE_003982</name>
</gene>
<feature type="compositionally biased region" description="Polar residues" evidence="1">
    <location>
        <begin position="16"/>
        <end position="25"/>
    </location>
</feature>
<reference evidence="2" key="1">
    <citation type="journal article" date="2021" name="Open Biol.">
        <title>Shared evolutionary footprints suggest mitochondrial oxidative damage underlies multiple complex I losses in fungi.</title>
        <authorList>
            <person name="Schikora-Tamarit M.A."/>
            <person name="Marcet-Houben M."/>
            <person name="Nosek J."/>
            <person name="Gabaldon T."/>
        </authorList>
    </citation>
    <scope>NUCLEOTIDE SEQUENCE</scope>
    <source>
        <strain evidence="2">NCAIM Y.01608</strain>
    </source>
</reference>
<sequence>MPFIAYSKLCKKTTSIGNKASSSSIPRHRISNEPDGCSTKSDSFTSRPSSTYCNDTLLWSLDSMVASPVGINKLASSSFFSGCASYSNVRLTVPSSLLPTQVVNTKGNKVLDSPDSDIFDTDLHLSTPNGWSFEANGLDWSFMPMTDSELNRFLSTFGWVLYCVVRSGVEPSLRFTRAYASDGSLILSCKSPCTSAVEIEPSLVIWPVNFSLTRIRMPLFGIRSLAGGSYDGVDWVDGCGGGVEMRRG</sequence>
<evidence type="ECO:0000256" key="1">
    <source>
        <dbReference type="SAM" id="MobiDB-lite"/>
    </source>
</evidence>
<feature type="compositionally biased region" description="Polar residues" evidence="1">
    <location>
        <begin position="38"/>
        <end position="47"/>
    </location>
</feature>
<keyword evidence="3" id="KW-1185">Reference proteome</keyword>